<dbReference type="SUPFAM" id="SSF52283">
    <property type="entry name" value="Formate/glycerate dehydrogenase catalytic domain-like"/>
    <property type="match status" value="1"/>
</dbReference>
<dbReference type="InterPro" id="IPR009003">
    <property type="entry name" value="Peptidase_S1_PA"/>
</dbReference>
<dbReference type="SMART" id="SM01003">
    <property type="entry name" value="AlaDh_PNT_N"/>
    <property type="match status" value="1"/>
</dbReference>
<comment type="similarity">
    <text evidence="2">Belongs to the AlaDH/PNT family.</text>
</comment>
<dbReference type="PRINTS" id="PR00834">
    <property type="entry name" value="PROTEASES2C"/>
</dbReference>
<reference evidence="16" key="1">
    <citation type="submission" date="2020-12" db="EMBL/GenBank/DDBJ databases">
        <title>Metabolic potential, ecology and presence of endohyphal bacteria is reflected in genomic diversity of Mucoromycotina.</title>
        <authorList>
            <person name="Muszewska A."/>
            <person name="Okrasinska A."/>
            <person name="Steczkiewicz K."/>
            <person name="Drgas O."/>
            <person name="Orlowska M."/>
            <person name="Perlinska-Lenart U."/>
            <person name="Aleksandrzak-Piekarczyk T."/>
            <person name="Szatraj K."/>
            <person name="Zielenkiewicz U."/>
            <person name="Pilsyk S."/>
            <person name="Malc E."/>
            <person name="Mieczkowski P."/>
            <person name="Kruszewska J.S."/>
            <person name="Biernat P."/>
            <person name="Pawlowska J."/>
        </authorList>
    </citation>
    <scope>NUCLEOTIDE SEQUENCE</scope>
    <source>
        <strain evidence="16">WA0000051536</strain>
    </source>
</reference>
<evidence type="ECO:0000259" key="15">
    <source>
        <dbReference type="SMART" id="SM01003"/>
    </source>
</evidence>
<feature type="domain" description="PDZ" evidence="13">
    <location>
        <begin position="878"/>
        <end position="955"/>
    </location>
</feature>
<evidence type="ECO:0000313" key="17">
    <source>
        <dbReference type="Proteomes" id="UP000612746"/>
    </source>
</evidence>
<keyword evidence="7" id="KW-0028">Amino-acid biosynthesis</keyword>
<dbReference type="EMBL" id="JAEPRA010000014">
    <property type="protein sequence ID" value="KAG2175753.1"/>
    <property type="molecule type" value="Genomic_DNA"/>
</dbReference>
<dbReference type="InterPro" id="IPR007698">
    <property type="entry name" value="AlaDH/PNT_NAD(H)-bd"/>
</dbReference>
<dbReference type="GO" id="GO:0005634">
    <property type="term" value="C:nucleus"/>
    <property type="evidence" value="ECO:0007669"/>
    <property type="project" value="UniProtKB-SubCell"/>
</dbReference>
<evidence type="ECO:0000256" key="7">
    <source>
        <dbReference type="ARBA" id="ARBA00022605"/>
    </source>
</evidence>
<evidence type="ECO:0000256" key="10">
    <source>
        <dbReference type="ARBA" id="ARBA00023157"/>
    </source>
</evidence>
<dbReference type="GO" id="GO:0019878">
    <property type="term" value="P:lysine biosynthetic process via aminoadipic acid"/>
    <property type="evidence" value="ECO:0007669"/>
    <property type="project" value="UniProtKB-UniPathway"/>
</dbReference>
<dbReference type="InterPro" id="IPR001478">
    <property type="entry name" value="PDZ"/>
</dbReference>
<keyword evidence="10" id="KW-1015">Disulfide bond</keyword>
<comment type="catalytic activity">
    <reaction evidence="12">
        <text>L-saccharopine + NAD(+) + H2O = L-lysine + 2-oxoglutarate + NADH + H(+)</text>
        <dbReference type="Rhea" id="RHEA:12440"/>
        <dbReference type="ChEBI" id="CHEBI:15377"/>
        <dbReference type="ChEBI" id="CHEBI:15378"/>
        <dbReference type="ChEBI" id="CHEBI:16810"/>
        <dbReference type="ChEBI" id="CHEBI:32551"/>
        <dbReference type="ChEBI" id="CHEBI:57540"/>
        <dbReference type="ChEBI" id="CHEBI:57945"/>
        <dbReference type="ChEBI" id="CHEBI:57951"/>
        <dbReference type="EC" id="1.5.1.7"/>
    </reaction>
</comment>
<dbReference type="PANTHER" id="PTHR46366">
    <property type="entry name" value="PRO-APOPTOTIC SERINE PROTEASE NMA111"/>
    <property type="match status" value="1"/>
</dbReference>
<dbReference type="FunFam" id="3.40.50.720:FF:000217">
    <property type="entry name" value="Saccharopine dehydrogenase [NAD(+), L-lysine-forming]"/>
    <property type="match status" value="1"/>
</dbReference>
<evidence type="ECO:0000259" key="13">
    <source>
        <dbReference type="SMART" id="SM00228"/>
    </source>
</evidence>
<gene>
    <name evidence="16" type="ORF">INT44_000231</name>
</gene>
<evidence type="ECO:0000256" key="2">
    <source>
        <dbReference type="ARBA" id="ARBA00005689"/>
    </source>
</evidence>
<proteinExistence type="inferred from homology"/>
<dbReference type="Pfam" id="PF01262">
    <property type="entry name" value="AlaDh_PNT_C"/>
    <property type="match status" value="1"/>
</dbReference>
<dbReference type="GO" id="GO:0006508">
    <property type="term" value="P:proteolysis"/>
    <property type="evidence" value="ECO:0007669"/>
    <property type="project" value="UniProtKB-KW"/>
</dbReference>
<evidence type="ECO:0000256" key="4">
    <source>
        <dbReference type="ARBA" id="ARBA00011245"/>
    </source>
</evidence>
<dbReference type="EC" id="1.5.1.7" evidence="5"/>
<feature type="domain" description="PDZ" evidence="13">
    <location>
        <begin position="303"/>
        <end position="381"/>
    </location>
</feature>
<dbReference type="PANTHER" id="PTHR46366:SF1">
    <property type="entry name" value="PDZ DOMAIN-CONTAINING PROTEIN C1685.05"/>
    <property type="match status" value="1"/>
</dbReference>
<evidence type="ECO:0000256" key="6">
    <source>
        <dbReference type="ARBA" id="ARBA00021221"/>
    </source>
</evidence>
<dbReference type="GO" id="GO:0004252">
    <property type="term" value="F:serine-type endopeptidase activity"/>
    <property type="evidence" value="ECO:0007669"/>
    <property type="project" value="InterPro"/>
</dbReference>
<sequence>MAPPYAPTIAFSDQYTSVITQPLPHRTRSKSNPMKPDPLQSTVATGLQLANMLLYAEKEKQKTTQIVHPSAVGNWESTLERSIKSIVSIKASHTRAFDTDVADSYTATGFIVDAKRGLILTNRHVVSPGPIVASAILTNYEEIDLKPIYRDPVHDFGFMQFDPSKVKFMDLQEIPLHPERVKVGLDIRVVGNDAGEKLSILAGTLARLDRRAPEYAMGGYQDFNTFYLQAASGTSGGSSGSPVLDIYGHAVALNAGGATSASSSYYLPLDRVKRALDYIQQGKTVPRGTLQAEFEYLPYDEVRRLGLSPPIEQLVRTMYPAETGMLVVKSRLPQGPADGHLVPGDILLRVNDEVVVNFHQLFEVIDNSVGSSISLSVARGANVLQLQVTVQDLHSITPSRYLEIGGSVLNELSYQIARSYSLPVGGVYVASAGHMFATAFIYRKSIIISVNNVATPTLDDFIRVIQSIPDGARVPIRFYSLAASLKDKVMVIHVDRHWHPCRQATRNDLTGQWDYKDLPKPTTKLTVMPSTATFPPLDPSLKLAQDLMPSFVAIDFHMPYLVDGMKSTQYFGCGLIVSLEPPLIICDRDTVPVAIGDIHLCFANSISIPGNLVFLHPFSNYAVLSFDRKLLGDTPIQAAKLSSERLNPGDQVNFVGLAGDNSAILRRTAVSSISNIATRESQPPRYRAMNTECVKLSDTIGCQGGVVSNDQGVVQAFWMTINSFSEGRSVQFMAGLSSSAIKPIIDMLIAGAHAGVRSIDVELWAMGIANARTLGVTDEWVSRLEQSGQARQHLLYVLGILDSSSPVAKVLKAGDIVVQINDKIVTGMSDIADLGKAESVKMVIFRDTQEMTVQVPTTLYSGQETTRIIKWQGTILQEPYKAVLEQMPEVPTGVYVSCTLHGSPSSDKIQPGSWITEFNGRRVYDMDSFLEAVSDESIQNEGMEGYARIQTVQRGNVIKVVAFKMDPLYWPTRPAFCFNQPILSSLLFSYNMPSPHLWLRAETKPMEHRAALAPSTAKTLLDAGFKITVERSPERIFDDKEYADVGCPLVPALSWKTDAPADAYIVGLKELPENDDSPLHHTHIFFAHCFKEQGGWKEILHRFDQGNGTILDLEFLHDAQGRRVAAFGYMAGFTGSAVAIDVWCHQRLNPGVTFPALHPYPNEDALIAHTKERLAAATKGGDLPKVMVMGALGRCGSGACDFARRAGIPEENIIKWDMNETKNGGPFREIVEADIFVNCIYLAHKIPPFVTSELLDGQRALSVICDVSCDTTNPNNPIPVYSINTTFDRPTVPVKTTNSKPLDVISIDHLPTLLPRESSELFSKDLLPTILELQDRQNARVWVEAENLYKQKLAASKQ</sequence>
<accession>A0A8H7PKW5</accession>
<evidence type="ECO:0000313" key="16">
    <source>
        <dbReference type="EMBL" id="KAG2175753.1"/>
    </source>
</evidence>
<dbReference type="InterPro" id="IPR036291">
    <property type="entry name" value="NAD(P)-bd_dom_sf"/>
</dbReference>
<keyword evidence="9" id="KW-0520">NAD</keyword>
<feature type="domain" description="PDZ" evidence="13">
    <location>
        <begin position="762"/>
        <end position="848"/>
    </location>
</feature>
<feature type="domain" description="Alanine dehydrogenase/pyridine nucleotide transhydrogenase N-terminal" evidence="15">
    <location>
        <begin position="998"/>
        <end position="1134"/>
    </location>
</feature>
<dbReference type="Pfam" id="PF13365">
    <property type="entry name" value="Trypsin_2"/>
    <property type="match status" value="1"/>
</dbReference>
<comment type="caution">
    <text evidence="16">The sequence shown here is derived from an EMBL/GenBank/DDBJ whole genome shotgun (WGS) entry which is preliminary data.</text>
</comment>
<evidence type="ECO:0000256" key="5">
    <source>
        <dbReference type="ARBA" id="ARBA00012847"/>
    </source>
</evidence>
<dbReference type="InterPro" id="IPR043504">
    <property type="entry name" value="Peptidase_S1_PA_chymotrypsin"/>
</dbReference>
<dbReference type="Gene3D" id="2.40.10.10">
    <property type="entry name" value="Trypsin-like serine proteases"/>
    <property type="match status" value="2"/>
</dbReference>
<evidence type="ECO:0000256" key="9">
    <source>
        <dbReference type="ARBA" id="ARBA00023027"/>
    </source>
</evidence>
<protein>
    <recommendedName>
        <fullName evidence="6">Saccharopine dehydrogenase [NAD(+), L-lysine-forming]</fullName>
        <ecNumber evidence="5">1.5.1.7</ecNumber>
    </recommendedName>
    <alternativeName>
        <fullName evidence="11">Lysine--2-oxoglutarate reductase</fullName>
    </alternativeName>
</protein>
<comment type="pathway">
    <text evidence="1">Amino-acid biosynthesis; L-lysine biosynthesis via AAA pathway; L-lysine from L-alpha-aminoadipate (fungal route): step 3/3.</text>
</comment>
<keyword evidence="8" id="KW-0560">Oxidoreductase</keyword>
<evidence type="ECO:0000256" key="11">
    <source>
        <dbReference type="ARBA" id="ARBA00033228"/>
    </source>
</evidence>
<keyword evidence="17" id="KW-1185">Reference proteome</keyword>
<feature type="domain" description="Alanine dehydrogenase/pyridine nucleotide transhydrogenase NAD(H)-binding" evidence="14">
    <location>
        <begin position="1166"/>
        <end position="1306"/>
    </location>
</feature>
<dbReference type="SMART" id="SM01002">
    <property type="entry name" value="AlaDh_PNT_C"/>
    <property type="match status" value="1"/>
</dbReference>
<comment type="subunit">
    <text evidence="4">Monomer.</text>
</comment>
<dbReference type="SUPFAM" id="SSF51735">
    <property type="entry name" value="NAD(P)-binding Rossmann-fold domains"/>
    <property type="match status" value="1"/>
</dbReference>
<evidence type="ECO:0000256" key="12">
    <source>
        <dbReference type="ARBA" id="ARBA00047860"/>
    </source>
</evidence>
<dbReference type="Gene3D" id="3.40.50.720">
    <property type="entry name" value="NAD(P)-binding Rossmann-like Domain"/>
    <property type="match status" value="2"/>
</dbReference>
<dbReference type="Pfam" id="PF05222">
    <property type="entry name" value="AlaDh_PNT_N"/>
    <property type="match status" value="1"/>
</dbReference>
<dbReference type="OrthoDB" id="4217619at2759"/>
<evidence type="ECO:0000256" key="3">
    <source>
        <dbReference type="ARBA" id="ARBA00010541"/>
    </source>
</evidence>
<dbReference type="CDD" id="cd12188">
    <property type="entry name" value="SDH"/>
    <property type="match status" value="1"/>
</dbReference>
<name>A0A8H7PKW5_9FUNG</name>
<dbReference type="SMART" id="SM00228">
    <property type="entry name" value="PDZ"/>
    <property type="match status" value="3"/>
</dbReference>
<dbReference type="GO" id="GO:0004754">
    <property type="term" value="F:saccharopine dehydrogenase (NAD+, L-lysine-forming) activity"/>
    <property type="evidence" value="ECO:0007669"/>
    <property type="project" value="UniProtKB-EC"/>
</dbReference>
<dbReference type="SUPFAM" id="SSF50156">
    <property type="entry name" value="PDZ domain-like"/>
    <property type="match status" value="3"/>
</dbReference>
<dbReference type="Gene3D" id="2.30.42.10">
    <property type="match status" value="3"/>
</dbReference>
<evidence type="ECO:0000256" key="8">
    <source>
        <dbReference type="ARBA" id="ARBA00023002"/>
    </source>
</evidence>
<dbReference type="Proteomes" id="UP000612746">
    <property type="component" value="Unassembled WGS sequence"/>
</dbReference>
<dbReference type="InterPro" id="IPR025926">
    <property type="entry name" value="PDZ-like_dom"/>
</dbReference>
<dbReference type="CDD" id="cd06719">
    <property type="entry name" value="PDZ2-4_Nma111p-like"/>
    <property type="match status" value="1"/>
</dbReference>
<evidence type="ECO:0000259" key="14">
    <source>
        <dbReference type="SMART" id="SM01002"/>
    </source>
</evidence>
<dbReference type="SUPFAM" id="SSF50494">
    <property type="entry name" value="Trypsin-like serine proteases"/>
    <property type="match status" value="2"/>
</dbReference>
<dbReference type="InterPro" id="IPR036034">
    <property type="entry name" value="PDZ_sf"/>
</dbReference>
<organism evidence="16 17">
    <name type="scientific">Umbelopsis vinacea</name>
    <dbReference type="NCBI Taxonomy" id="44442"/>
    <lineage>
        <taxon>Eukaryota</taxon>
        <taxon>Fungi</taxon>
        <taxon>Fungi incertae sedis</taxon>
        <taxon>Mucoromycota</taxon>
        <taxon>Mucoromycotina</taxon>
        <taxon>Umbelopsidomycetes</taxon>
        <taxon>Umbelopsidales</taxon>
        <taxon>Umbelopsidaceae</taxon>
        <taxon>Umbelopsis</taxon>
    </lineage>
</organism>
<dbReference type="InterPro" id="IPR027281">
    <property type="entry name" value="Lys1"/>
</dbReference>
<dbReference type="InterPro" id="IPR007886">
    <property type="entry name" value="AlaDH/PNT_N"/>
</dbReference>
<dbReference type="InterPro" id="IPR001940">
    <property type="entry name" value="Peptidase_S1C"/>
</dbReference>
<dbReference type="Pfam" id="PF12812">
    <property type="entry name" value="PDZ_1"/>
    <property type="match status" value="1"/>
</dbReference>
<comment type="similarity">
    <text evidence="3">Belongs to the peptidase S1C family.</text>
</comment>
<evidence type="ECO:0000256" key="1">
    <source>
        <dbReference type="ARBA" id="ARBA00004884"/>
    </source>
</evidence>
<dbReference type="UniPathway" id="UPA00033">
    <property type="reaction ID" value="UER00034"/>
</dbReference>